<evidence type="ECO:0000313" key="8">
    <source>
        <dbReference type="Proteomes" id="UP001337305"/>
    </source>
</evidence>
<dbReference type="EMBL" id="JAODOP010000004">
    <property type="protein sequence ID" value="MEF3834247.1"/>
    <property type="molecule type" value="Genomic_DNA"/>
</dbReference>
<evidence type="ECO:0000256" key="1">
    <source>
        <dbReference type="ARBA" id="ARBA00004651"/>
    </source>
</evidence>
<comment type="subcellular location">
    <subcellularLocation>
        <location evidence="1">Cell membrane</location>
        <topology evidence="1">Multi-pass membrane protein</topology>
    </subcellularLocation>
</comment>
<protein>
    <submittedName>
        <fullName evidence="7">Cytochrome C oxidase subunit IV family protein</fullName>
    </submittedName>
</protein>
<name>A0ABU7XU32_9FLAO</name>
<gene>
    <name evidence="7" type="ORF">N1F79_14005</name>
</gene>
<evidence type="ECO:0000256" key="6">
    <source>
        <dbReference type="SAM" id="Phobius"/>
    </source>
</evidence>
<keyword evidence="4 6" id="KW-1133">Transmembrane helix</keyword>
<evidence type="ECO:0000256" key="3">
    <source>
        <dbReference type="ARBA" id="ARBA00022692"/>
    </source>
</evidence>
<evidence type="ECO:0000256" key="4">
    <source>
        <dbReference type="ARBA" id="ARBA00022989"/>
    </source>
</evidence>
<evidence type="ECO:0000256" key="5">
    <source>
        <dbReference type="ARBA" id="ARBA00023136"/>
    </source>
</evidence>
<evidence type="ECO:0000313" key="7">
    <source>
        <dbReference type="EMBL" id="MEF3834247.1"/>
    </source>
</evidence>
<keyword evidence="5 6" id="KW-0472">Membrane</keyword>
<feature type="transmembrane region" description="Helical" evidence="6">
    <location>
        <begin position="57"/>
        <end position="77"/>
    </location>
</feature>
<dbReference type="Pfam" id="PF03626">
    <property type="entry name" value="COX4_pro"/>
    <property type="match status" value="1"/>
</dbReference>
<keyword evidence="8" id="KW-1185">Reference proteome</keyword>
<dbReference type="Proteomes" id="UP001337305">
    <property type="component" value="Unassembled WGS sequence"/>
</dbReference>
<accession>A0ABU7XU32</accession>
<organism evidence="7 8">
    <name type="scientific">Flavivirga spongiicola</name>
    <dbReference type="NCBI Taxonomy" id="421621"/>
    <lineage>
        <taxon>Bacteria</taxon>
        <taxon>Pseudomonadati</taxon>
        <taxon>Bacteroidota</taxon>
        <taxon>Flavobacteriia</taxon>
        <taxon>Flavobacteriales</taxon>
        <taxon>Flavobacteriaceae</taxon>
        <taxon>Flavivirga</taxon>
    </lineage>
</organism>
<keyword evidence="3 6" id="KW-0812">Transmembrane</keyword>
<dbReference type="InterPro" id="IPR005171">
    <property type="entry name" value="Cyt_c_oxidase_su4_prok"/>
</dbReference>
<feature type="transmembrane region" description="Helical" evidence="6">
    <location>
        <begin position="30"/>
        <end position="50"/>
    </location>
</feature>
<evidence type="ECO:0000256" key="2">
    <source>
        <dbReference type="ARBA" id="ARBA00022475"/>
    </source>
</evidence>
<comment type="caution">
    <text evidence="7">The sequence shown here is derived from an EMBL/GenBank/DDBJ whole genome shotgun (WGS) entry which is preliminary data.</text>
</comment>
<reference evidence="7 8" key="1">
    <citation type="submission" date="2022-09" db="EMBL/GenBank/DDBJ databases">
        <title>Genome sequencing of Flavivirga sp. MEBiC05379.</title>
        <authorList>
            <person name="Oh H.-M."/>
            <person name="Kwon K.K."/>
            <person name="Park M.J."/>
            <person name="Yang S.-H."/>
        </authorList>
    </citation>
    <scope>NUCLEOTIDE SEQUENCE [LARGE SCALE GENOMIC DNA]</scope>
    <source>
        <strain evidence="7 8">MEBiC05379</strain>
    </source>
</reference>
<proteinExistence type="predicted"/>
<keyword evidence="2" id="KW-1003">Cell membrane</keyword>
<sequence length="78" mass="8847">MHKTAAITWIVLLVLTLASALFSKLESKYVILVILILAALKFLGIVFQFMEMKKAHVFWKVLIIGFLVLFVIALLIMV</sequence>
<dbReference type="RefSeq" id="WP_303306581.1">
    <property type="nucleotide sequence ID" value="NZ_JAODOP010000004.1"/>
</dbReference>